<keyword evidence="3" id="KW-0548">Nucleotidyltransferase</keyword>
<accession>A0ABQ5IDC8</accession>
<reference evidence="3" key="1">
    <citation type="journal article" date="2022" name="Int. J. Mol. Sci.">
        <title>Draft Genome of Tanacetum Coccineum: Genomic Comparison of Closely Related Tanacetum-Family Plants.</title>
        <authorList>
            <person name="Yamashiro T."/>
            <person name="Shiraishi A."/>
            <person name="Nakayama K."/>
            <person name="Satake H."/>
        </authorList>
    </citation>
    <scope>NUCLEOTIDE SEQUENCE</scope>
</reference>
<dbReference type="PANTHER" id="PTHR33223">
    <property type="entry name" value="CCHC-TYPE DOMAIN-CONTAINING PROTEIN"/>
    <property type="match status" value="1"/>
</dbReference>
<feature type="region of interest" description="Disordered" evidence="1">
    <location>
        <begin position="318"/>
        <end position="379"/>
    </location>
</feature>
<name>A0ABQ5IDC8_9ASTR</name>
<organism evidence="3 4">
    <name type="scientific">Tanacetum coccineum</name>
    <dbReference type="NCBI Taxonomy" id="301880"/>
    <lineage>
        <taxon>Eukaryota</taxon>
        <taxon>Viridiplantae</taxon>
        <taxon>Streptophyta</taxon>
        <taxon>Embryophyta</taxon>
        <taxon>Tracheophyta</taxon>
        <taxon>Spermatophyta</taxon>
        <taxon>Magnoliopsida</taxon>
        <taxon>eudicotyledons</taxon>
        <taxon>Gunneridae</taxon>
        <taxon>Pentapetalae</taxon>
        <taxon>asterids</taxon>
        <taxon>campanulids</taxon>
        <taxon>Asterales</taxon>
        <taxon>Asteraceae</taxon>
        <taxon>Asteroideae</taxon>
        <taxon>Anthemideae</taxon>
        <taxon>Anthemidinae</taxon>
        <taxon>Tanacetum</taxon>
    </lineage>
</organism>
<dbReference type="Pfam" id="PF03732">
    <property type="entry name" value="Retrotrans_gag"/>
    <property type="match status" value="1"/>
</dbReference>
<evidence type="ECO:0000259" key="2">
    <source>
        <dbReference type="Pfam" id="PF03732"/>
    </source>
</evidence>
<comment type="caution">
    <text evidence="3">The sequence shown here is derived from an EMBL/GenBank/DDBJ whole genome shotgun (WGS) entry which is preliminary data.</text>
</comment>
<feature type="compositionally biased region" description="Basic and acidic residues" evidence="1">
    <location>
        <begin position="471"/>
        <end position="480"/>
    </location>
</feature>
<feature type="domain" description="Retrotransposon gag" evidence="2">
    <location>
        <begin position="123"/>
        <end position="215"/>
    </location>
</feature>
<dbReference type="Proteomes" id="UP001151760">
    <property type="component" value="Unassembled WGS sequence"/>
</dbReference>
<dbReference type="InterPro" id="IPR005162">
    <property type="entry name" value="Retrotrans_gag_dom"/>
</dbReference>
<protein>
    <submittedName>
        <fullName evidence="3">Reverse transcriptase domain-containing protein</fullName>
    </submittedName>
</protein>
<dbReference type="PANTHER" id="PTHR33223:SF11">
    <property type="entry name" value="ELEMENT PROTEIN, PUTATIVE-RELATED"/>
    <property type="match status" value="1"/>
</dbReference>
<gene>
    <name evidence="3" type="ORF">Tco_1093664</name>
</gene>
<evidence type="ECO:0000313" key="4">
    <source>
        <dbReference type="Proteomes" id="UP001151760"/>
    </source>
</evidence>
<dbReference type="EMBL" id="BQNB010020647">
    <property type="protein sequence ID" value="GJT98146.1"/>
    <property type="molecule type" value="Genomic_DNA"/>
</dbReference>
<evidence type="ECO:0000256" key="1">
    <source>
        <dbReference type="SAM" id="MobiDB-lite"/>
    </source>
</evidence>
<feature type="compositionally biased region" description="Low complexity" evidence="1">
    <location>
        <begin position="330"/>
        <end position="350"/>
    </location>
</feature>
<feature type="compositionally biased region" description="Low complexity" evidence="1">
    <location>
        <begin position="361"/>
        <end position="377"/>
    </location>
</feature>
<feature type="region of interest" description="Disordered" evidence="1">
    <location>
        <begin position="454"/>
        <end position="493"/>
    </location>
</feature>
<reference evidence="3" key="2">
    <citation type="submission" date="2022-01" db="EMBL/GenBank/DDBJ databases">
        <authorList>
            <person name="Yamashiro T."/>
            <person name="Shiraishi A."/>
            <person name="Satake H."/>
            <person name="Nakayama K."/>
        </authorList>
    </citation>
    <scope>NUCLEOTIDE SEQUENCE</scope>
</reference>
<feature type="compositionally biased region" description="Low complexity" evidence="1">
    <location>
        <begin position="459"/>
        <end position="469"/>
    </location>
</feature>
<sequence>MRTRSQSRNSNRQQQQVNPTFVEPFNLVEPIENQAPPVVTMDDNRTMAQLLEAPTEGYEDAIVVPEITADNFELKHGLLTLVQNKQFFGHDKEDPHAHIRYFNKITSTMKFPNVPSTSVKLMLFPFSLEGATRIWLEKEPPRSILTWDDLVSKFINKFFPPSKTTNLRNEITTIQQRFDETFYEAWDRFNVLLRACPHHRFLELHQLDTFYIALNSNDQDLLNSAAGVSSSSSTPGISPDVAELKDMVKALLLDKKSQAPAPVKAVEESCVTCGGAHSYRNCPATDGNVYRDNIQEYVSQAAAANYNQGNTGYRAPIANQIRPPGFPPVQQNQGNNQNRYNQNRGTNYNQSQIYRPPINQPPVHQAPPYQAPAPQTQGVSKDDFQNYIKANDAVMRNMQNQTQNMQNQMTNLTDLLTKFMNSNTVSTSGLGTLPSNTITNPKVDLKGITTRSGVAYQGPTIPTTSSSPPKVVERETEVTKDTVPPTNNESTKDVQPPVVQVQPQVPNSEPVVAPISVPKPNPKSSISYPSRRNDERRREKANDQIEKFYEIFKDLSFEISLTDALILMPKFALTLKALIINKEKLSEMARTPLNEHCSAVILNKLSKKLGDPGKFLIYRVTLMGSRVSLNSRDDPFLKTRHALIDVYEGELTLHVGKEAEVSSFLRCDRESGITKSLYDIGGYHLVSSFSTLTPFGDSDFLLEEVDAFLALEDDPNSQEVDDSYYDPEGDILLLESFLNDDPSLPPPTQGNFLLRIFEKENSKFMKLKMINLQLMNLPRSNSRTYLLILNTHFWKVTTSCPSLLLKT</sequence>
<keyword evidence="3" id="KW-0808">Transferase</keyword>
<feature type="region of interest" description="Disordered" evidence="1">
    <location>
        <begin position="505"/>
        <end position="539"/>
    </location>
</feature>
<dbReference type="GO" id="GO:0003964">
    <property type="term" value="F:RNA-directed DNA polymerase activity"/>
    <property type="evidence" value="ECO:0007669"/>
    <property type="project" value="UniProtKB-KW"/>
</dbReference>
<keyword evidence="4" id="KW-1185">Reference proteome</keyword>
<proteinExistence type="predicted"/>
<evidence type="ECO:0000313" key="3">
    <source>
        <dbReference type="EMBL" id="GJT98146.1"/>
    </source>
</evidence>
<keyword evidence="3" id="KW-0695">RNA-directed DNA polymerase</keyword>